<feature type="compositionally biased region" description="Polar residues" evidence="4">
    <location>
        <begin position="1902"/>
        <end position="1921"/>
    </location>
</feature>
<evidence type="ECO:0000256" key="4">
    <source>
        <dbReference type="SAM" id="MobiDB-lite"/>
    </source>
</evidence>
<feature type="domain" description="TOG" evidence="5">
    <location>
        <begin position="904"/>
        <end position="1135"/>
    </location>
</feature>
<accession>A0AAD1XU99</accession>
<evidence type="ECO:0000259" key="5">
    <source>
        <dbReference type="SMART" id="SM01349"/>
    </source>
</evidence>
<gene>
    <name evidence="6" type="ORF">ECRASSUSDP1_LOCUS19969</name>
</gene>
<feature type="region of interest" description="Disordered" evidence="4">
    <location>
        <begin position="249"/>
        <end position="275"/>
    </location>
</feature>
<feature type="domain" description="TOG" evidence="5">
    <location>
        <begin position="1246"/>
        <end position="1491"/>
    </location>
</feature>
<dbReference type="GO" id="GO:0007051">
    <property type="term" value="P:spindle organization"/>
    <property type="evidence" value="ECO:0007669"/>
    <property type="project" value="InterPro"/>
</dbReference>
<dbReference type="GO" id="GO:0005856">
    <property type="term" value="C:cytoskeleton"/>
    <property type="evidence" value="ECO:0007669"/>
    <property type="project" value="UniProtKB-SubCell"/>
</dbReference>
<protein>
    <recommendedName>
        <fullName evidence="5">TOG domain-containing protein</fullName>
    </recommendedName>
</protein>
<feature type="domain" description="TOG" evidence="5">
    <location>
        <begin position="646"/>
        <end position="880"/>
    </location>
</feature>
<comment type="subcellular location">
    <subcellularLocation>
        <location evidence="1">Cytoplasm</location>
        <location evidence="1">Cytoskeleton</location>
    </subcellularLocation>
</comment>
<evidence type="ECO:0000256" key="1">
    <source>
        <dbReference type="ARBA" id="ARBA00004245"/>
    </source>
</evidence>
<dbReference type="PANTHER" id="PTHR12609">
    <property type="entry name" value="MICROTUBULE ASSOCIATED PROTEIN XMAP215"/>
    <property type="match status" value="1"/>
</dbReference>
<feature type="region of interest" description="Disordered" evidence="4">
    <location>
        <begin position="1501"/>
        <end position="1593"/>
    </location>
</feature>
<feature type="region of interest" description="Disordered" evidence="4">
    <location>
        <begin position="1"/>
        <end position="41"/>
    </location>
</feature>
<dbReference type="GO" id="GO:0051010">
    <property type="term" value="F:microtubule plus-end binding"/>
    <property type="evidence" value="ECO:0007669"/>
    <property type="project" value="InterPro"/>
</dbReference>
<comment type="caution">
    <text evidence="6">The sequence shown here is derived from an EMBL/GenBank/DDBJ whole genome shotgun (WGS) entry which is preliminary data.</text>
</comment>
<feature type="region of interest" description="Disordered" evidence="4">
    <location>
        <begin position="523"/>
        <end position="643"/>
    </location>
</feature>
<proteinExistence type="predicted"/>
<feature type="compositionally biased region" description="Polar residues" evidence="4">
    <location>
        <begin position="2030"/>
        <end position="2040"/>
    </location>
</feature>
<feature type="compositionally biased region" description="Basic and acidic residues" evidence="4">
    <location>
        <begin position="266"/>
        <end position="275"/>
    </location>
</feature>
<dbReference type="GO" id="GO:0046785">
    <property type="term" value="P:microtubule polymerization"/>
    <property type="evidence" value="ECO:0007669"/>
    <property type="project" value="InterPro"/>
</dbReference>
<feature type="region of interest" description="Disordered" evidence="4">
    <location>
        <begin position="1171"/>
        <end position="1190"/>
    </location>
</feature>
<feature type="region of interest" description="Disordered" evidence="4">
    <location>
        <begin position="2094"/>
        <end position="2145"/>
    </location>
</feature>
<name>A0AAD1XU99_EUPCR</name>
<dbReference type="EMBL" id="CAMPGE010020312">
    <property type="protein sequence ID" value="CAI2378572.1"/>
    <property type="molecule type" value="Genomic_DNA"/>
</dbReference>
<dbReference type="GO" id="GO:0030951">
    <property type="term" value="P:establishment or maintenance of microtubule cytoskeleton polarity"/>
    <property type="evidence" value="ECO:0007669"/>
    <property type="project" value="InterPro"/>
</dbReference>
<dbReference type="Gene3D" id="1.25.10.10">
    <property type="entry name" value="Leucine-rich Repeat Variant"/>
    <property type="match status" value="5"/>
</dbReference>
<keyword evidence="2" id="KW-0963">Cytoplasm</keyword>
<dbReference type="InterPro" id="IPR016024">
    <property type="entry name" value="ARM-type_fold"/>
</dbReference>
<feature type="region of interest" description="Disordered" evidence="4">
    <location>
        <begin position="1902"/>
        <end position="1925"/>
    </location>
</feature>
<feature type="region of interest" description="Disordered" evidence="4">
    <location>
        <begin position="1989"/>
        <end position="2072"/>
    </location>
</feature>
<feature type="compositionally biased region" description="Basic and acidic residues" evidence="4">
    <location>
        <begin position="584"/>
        <end position="598"/>
    </location>
</feature>
<feature type="compositionally biased region" description="Basic and acidic residues" evidence="4">
    <location>
        <begin position="541"/>
        <end position="550"/>
    </location>
</feature>
<organism evidence="6 7">
    <name type="scientific">Euplotes crassus</name>
    <dbReference type="NCBI Taxonomy" id="5936"/>
    <lineage>
        <taxon>Eukaryota</taxon>
        <taxon>Sar</taxon>
        <taxon>Alveolata</taxon>
        <taxon>Ciliophora</taxon>
        <taxon>Intramacronucleata</taxon>
        <taxon>Spirotrichea</taxon>
        <taxon>Hypotrichia</taxon>
        <taxon>Euplotida</taxon>
        <taxon>Euplotidae</taxon>
        <taxon>Moneuplotes</taxon>
    </lineage>
</organism>
<dbReference type="Proteomes" id="UP001295684">
    <property type="component" value="Unassembled WGS sequence"/>
</dbReference>
<feature type="compositionally biased region" description="Low complexity" evidence="4">
    <location>
        <begin position="1993"/>
        <end position="2004"/>
    </location>
</feature>
<dbReference type="GO" id="GO:0061863">
    <property type="term" value="F:microtubule plus end polymerase"/>
    <property type="evidence" value="ECO:0007669"/>
    <property type="project" value="InterPro"/>
</dbReference>
<feature type="compositionally biased region" description="Basic and acidic residues" evidence="4">
    <location>
        <begin position="1577"/>
        <end position="1586"/>
    </location>
</feature>
<dbReference type="InterPro" id="IPR034085">
    <property type="entry name" value="TOG"/>
</dbReference>
<feature type="region of interest" description="Disordered" evidence="4">
    <location>
        <begin position="1141"/>
        <end position="1165"/>
    </location>
</feature>
<dbReference type="InterPro" id="IPR011989">
    <property type="entry name" value="ARM-like"/>
</dbReference>
<evidence type="ECO:0000256" key="3">
    <source>
        <dbReference type="ARBA" id="ARBA00023212"/>
    </source>
</evidence>
<evidence type="ECO:0000313" key="7">
    <source>
        <dbReference type="Proteomes" id="UP001295684"/>
    </source>
</evidence>
<dbReference type="SMART" id="SM01349">
    <property type="entry name" value="TOG"/>
    <property type="match status" value="5"/>
</dbReference>
<feature type="domain" description="TOG" evidence="5">
    <location>
        <begin position="23"/>
        <end position="259"/>
    </location>
</feature>
<sequence length="2162" mass="240694">MEVEDQPVGQSSGPGASNPFGSEFPDEKPPQSKPSNLSMEDKLVSKKWNERASGYEELGEKLKQISSGKDSLIGEQAEGFKKYLKDNNPGALEKAVECFAEFAKKADPGVISELIATYVDLIITKSISHLKPVLQDKGMEAICCLVDNTEDFGTISQAICKCVKGTNVKAAGAGVKLMIHLIQCYGIAKFPLKELLGPFEKAVGSKNAAVRQLALSFYEECYKWIGGAIQPAVDKLNKPQQDELSKLFKKFDESGEGKPKPSRMTAAEEERKKEAEIDEICAKEEEEEKIAMEALDLEEDKDALAKFDASWAEATLASKKWTEKKEKLEELNKEINTAKILPNPNKANVMQVLKKLVTDSNMNVYDEVVKAIGFLAVGLKKDFAEEAKMILGLMLSKMKKKPSIIQNVNETCEKLLNSVIIDDLIPILEETLKDRSPLIVKTTIEYYQVVVRQTYIDDLKKIYGAIVPAFVKLGAHQDGSVRELSLKTIGLFKGRLAADIEKYLGDFNQQKLDKVNEASGEYQLTKYDKPRVQKKKAPPKPKKEEKKEESMDFDMGGSPASKPKKKKKKAGGGPPASFLSRQKKMQDKATNKFEELKAELNGGAPPAKSSNPDPHEEEKVSPSDNSASAPPPEKKEKVVVEDTGSGVAKEDAVSIVEERVPPNIVKQFDETKWQDKKEAYSKLTQWFIGQEYSSETLEACIWFIRIKMSDWKEKNMNIIKGCLAGISTLLEGTSGFSKKSATLLIPFLAEKIGDTKYKKLCEESLISISEIVAPSLVVKSMTKHASEAKAPNIIVENCKIISQIISDFGTGGLPMKEIINLGTQGCDNKNPKVRSAAIEMLSTIYKHLGESVRTFLKDIKDSTLAVINKEFDKITPLAKGEFKSKRAVRNDDAEEETKEEDPLDCIPRADVSKELGGQKLLAMINNDAWKKRKEALDKMNAILDKANMRILPNGLSEIVGLLKVKMGDPNKSVAKGFLEFVGKFAVALGTAAKQYAPMLIKPLFRCLSEKNTLVRKINLEAIEQWSDAVGAEVLIGSVGAVIVKDNPEIRTVLLDWVVTKKDSIAKAELGSLPKALVSCLQDKAPKIRGMAELVIIEVLPHTGPAPFKKIVKDLKPAVQNSVKPLMTKCIDAADIGDDGADEAPAKVKSGKAKPEEDKGASDKALPAALAKAKGLKGKKDKSRPKTAAPMTAQEIHAKLNKKPMALAGKKKAGDELEFQILDVGRKDKRNEADKKKRWHPEEIRGDYVEKLKGVAKSMFGDVFSTKMFSSDFKQHMKCIKAIRTVFDNEDMFESFLEVIDVIIKWAYIKSNEISNISFLKELYTFFDEIINFLIEREYQFMEAEGNIFCLCLVEKIGMNNNIMKEKIKEIIMKVGNSTVYFPKKLMSILMKGLNSKNTKTTAECCECIAQMVQAHQLEAINEKDVKVIAKQCESGDNGIRQGALLAVEEIYKITEDQFWTLVGDKLSTKAKDIIMARLNAHLGISLNSTPIEDKKDTLRADKSPMVGKGSMRSSGMNKSLNKSFNNKGKLNSSIPMSERRLGRNDNEESKSNIESVQSSSNISRKMDGMTTPRRRKDSSVNRKLERISSASRKTNELEANLEREIDKIKNKAKDGEVIQEILLLSEDPSYELDENLDSIGKNIKQLKYGDLSGKVDALVIINECITVKVNEAINSLLKNSAFLIDSLSKVLYDVFNKTTEKIPLKFGKYFISILNKICSMKEIIRNVEEQKLLALVEQLLLKLLIPGLDDLGERKEGKAMFRNLNNAILEILKHSHPTDVFIIFLTLLKKYKGYSKIEKLNGIIVKCLLKVTRIMDQLIDKVNIERILLSIHEYIIKNPSMEETKSDDVGIRITKTIVNELVKLKKETIWEYYEGVDAHLTPDNYIKKWIEIILASLNGGTPVQRPSTAPAQRQTEYTGGLSNDDHETLRSLISETKCGNQFRTDQAFRSIIEFTNEFPTLDLDAYLSAHCSEEEQTAIHTGILKAQKRKQMSSLSGPKNLSSSFKASMESKLQTPKKLGIRGTERGERQSTAAKLQEYQNRLKKASSVNQEEDPNSKSRLKPPADNKLGNSIAAMNSSITDKWKKINSKGLKSQAGLNNTVGGSFKRPALQDKSPLEKEPNENEAEEQVEKPGGGSVKTKMALQARLNEVKARLGQIKKRR</sequence>
<reference evidence="6" key="1">
    <citation type="submission" date="2023-07" db="EMBL/GenBank/DDBJ databases">
        <authorList>
            <consortium name="AG Swart"/>
            <person name="Singh M."/>
            <person name="Singh A."/>
            <person name="Seah K."/>
            <person name="Emmerich C."/>
        </authorList>
    </citation>
    <scope>NUCLEOTIDE SEQUENCE</scope>
    <source>
        <strain evidence="6">DP1</strain>
    </source>
</reference>
<feature type="compositionally biased region" description="Basic and acidic residues" evidence="4">
    <location>
        <begin position="249"/>
        <end position="259"/>
    </location>
</feature>
<keyword evidence="3" id="KW-0206">Cytoskeleton</keyword>
<evidence type="ECO:0000313" key="6">
    <source>
        <dbReference type="EMBL" id="CAI2378572.1"/>
    </source>
</evidence>
<feature type="compositionally biased region" description="Polar residues" evidence="4">
    <location>
        <begin position="1552"/>
        <end position="1563"/>
    </location>
</feature>
<feature type="domain" description="TOG" evidence="5">
    <location>
        <begin position="296"/>
        <end position="532"/>
    </location>
</feature>
<dbReference type="InterPro" id="IPR048491">
    <property type="entry name" value="XMAP215_CLASP_TOG"/>
</dbReference>
<feature type="compositionally biased region" description="Basic residues" evidence="4">
    <location>
        <begin position="1173"/>
        <end position="1184"/>
    </location>
</feature>
<feature type="compositionally biased region" description="Basic and acidic residues" evidence="4">
    <location>
        <begin position="1537"/>
        <end position="1551"/>
    </location>
</feature>
<keyword evidence="7" id="KW-1185">Reference proteome</keyword>
<feature type="compositionally biased region" description="Basic and acidic residues" evidence="4">
    <location>
        <begin position="1152"/>
        <end position="1161"/>
    </location>
</feature>
<dbReference type="SUPFAM" id="SSF48371">
    <property type="entry name" value="ARM repeat"/>
    <property type="match status" value="2"/>
</dbReference>
<dbReference type="InterPro" id="IPR045110">
    <property type="entry name" value="XMAP215"/>
</dbReference>
<evidence type="ECO:0000256" key="2">
    <source>
        <dbReference type="ARBA" id="ARBA00022490"/>
    </source>
</evidence>
<dbReference type="Pfam" id="PF21041">
    <property type="entry name" value="XMAP215_CLASP_TOG"/>
    <property type="match status" value="3"/>
</dbReference>
<feature type="compositionally biased region" description="Polar residues" evidence="4">
    <location>
        <begin position="1511"/>
        <end position="1535"/>
    </location>
</feature>